<evidence type="ECO:0008006" key="3">
    <source>
        <dbReference type="Google" id="ProtNLM"/>
    </source>
</evidence>
<dbReference type="KEGG" id="kbs:EPA93_21495"/>
<dbReference type="Gene3D" id="3.40.50.1000">
    <property type="entry name" value="HAD superfamily/HAD-like"/>
    <property type="match status" value="1"/>
</dbReference>
<dbReference type="OrthoDB" id="9792518at2"/>
<dbReference type="Proteomes" id="UP000290365">
    <property type="component" value="Chromosome"/>
</dbReference>
<dbReference type="InterPro" id="IPR041492">
    <property type="entry name" value="HAD_2"/>
</dbReference>
<organism evidence="1 2">
    <name type="scientific">Ktedonosporobacter rubrisoli</name>
    <dbReference type="NCBI Taxonomy" id="2509675"/>
    <lineage>
        <taxon>Bacteria</taxon>
        <taxon>Bacillati</taxon>
        <taxon>Chloroflexota</taxon>
        <taxon>Ktedonobacteria</taxon>
        <taxon>Ktedonobacterales</taxon>
        <taxon>Ktedonosporobacteraceae</taxon>
        <taxon>Ktedonosporobacter</taxon>
    </lineage>
</organism>
<sequence length="120" mass="13782">MKIKGILFDLDGTLANTIPLCIKSYRLVWQELQGNILTDEEITSHFGLTEDGIFQKTMPDRWELAFKLYLETYEKLHHECAEPFAGIVNALDLLKERVLPWASLPANAPIQPILRSNTWI</sequence>
<keyword evidence="2" id="KW-1185">Reference proteome</keyword>
<gene>
    <name evidence="1" type="ORF">EPA93_21495</name>
</gene>
<dbReference type="Pfam" id="PF13419">
    <property type="entry name" value="HAD_2"/>
    <property type="match status" value="1"/>
</dbReference>
<dbReference type="AlphaFoldDB" id="A0A4P6JSD4"/>
<dbReference type="Gene3D" id="1.10.150.240">
    <property type="entry name" value="Putative phosphatase, domain 2"/>
    <property type="match status" value="1"/>
</dbReference>
<dbReference type="EMBL" id="CP035758">
    <property type="protein sequence ID" value="QBD78429.1"/>
    <property type="molecule type" value="Genomic_DNA"/>
</dbReference>
<evidence type="ECO:0000313" key="2">
    <source>
        <dbReference type="Proteomes" id="UP000290365"/>
    </source>
</evidence>
<name>A0A4P6JSD4_KTERU</name>
<evidence type="ECO:0000313" key="1">
    <source>
        <dbReference type="EMBL" id="QBD78429.1"/>
    </source>
</evidence>
<dbReference type="SUPFAM" id="SSF56784">
    <property type="entry name" value="HAD-like"/>
    <property type="match status" value="1"/>
</dbReference>
<dbReference type="InterPro" id="IPR036412">
    <property type="entry name" value="HAD-like_sf"/>
</dbReference>
<dbReference type="InterPro" id="IPR023214">
    <property type="entry name" value="HAD_sf"/>
</dbReference>
<accession>A0A4P6JSD4</accession>
<proteinExistence type="predicted"/>
<dbReference type="InterPro" id="IPR023198">
    <property type="entry name" value="PGP-like_dom2"/>
</dbReference>
<reference evidence="1 2" key="1">
    <citation type="submission" date="2019-01" db="EMBL/GenBank/DDBJ databases">
        <title>Ktedonosporobacter rubrisoli SCAWS-G2.</title>
        <authorList>
            <person name="Huang Y."/>
            <person name="Yan B."/>
        </authorList>
    </citation>
    <scope>NUCLEOTIDE SEQUENCE [LARGE SCALE GENOMIC DNA]</scope>
    <source>
        <strain evidence="1 2">SCAWS-G2</strain>
    </source>
</reference>
<protein>
    <recommendedName>
        <fullName evidence="3">HAD family hydrolase</fullName>
    </recommendedName>
</protein>